<sequence>MFCSITILKKAKPKNLWAIGALIAMVNARFIRNFLNGQQHIHKIRQVQTVRLTFLHQCIKNECPPAAVLSLGARMASSNRPSHRSKLSDEYSNNGGSKLLDEYHNHRAANLQLTDLGKDTVAFALDPRGSRALQLGHCTEQQKRHVLEQLHGSVLSLVTDKYGSFVIRHVIEHGLPEGRDSIVRNLHKNITSLSLHECGCRVVKHILDHCTEQQKRPVLEQLHENVLSLVTDQYGTHVIQHLIEHGLPEDRERITRSLQGDIMKNAHPKDICNIINKFFDFWDAGADKCADRSSLCADNGFGSPPLLKMMQRPFGNKVVLRMLDVADSARRQKMMLVIKTAPIKNTGKRSSK</sequence>
<evidence type="ECO:0000259" key="5">
    <source>
        <dbReference type="PROSITE" id="PS50303"/>
    </source>
</evidence>
<keyword evidence="3" id="KW-0221">Differentiation</keyword>
<evidence type="ECO:0000256" key="2">
    <source>
        <dbReference type="ARBA" id="ARBA00022737"/>
    </source>
</evidence>
<dbReference type="PROSITE" id="PS50303">
    <property type="entry name" value="PUM_HD"/>
    <property type="match status" value="1"/>
</dbReference>
<evidence type="ECO:0000313" key="6">
    <source>
        <dbReference type="Proteomes" id="UP000887572"/>
    </source>
</evidence>
<keyword evidence="1" id="KW-0217">Developmental protein</keyword>
<reference evidence="7" key="1">
    <citation type="submission" date="2022-11" db="UniProtKB">
        <authorList>
            <consortium name="WormBaseParasite"/>
        </authorList>
    </citation>
    <scope>IDENTIFICATION</scope>
</reference>
<dbReference type="PANTHER" id="PTHR12537">
    <property type="entry name" value="RNA BINDING PROTEIN PUMILIO-RELATED"/>
    <property type="match status" value="1"/>
</dbReference>
<dbReference type="GO" id="GO:0010608">
    <property type="term" value="P:post-transcriptional regulation of gene expression"/>
    <property type="evidence" value="ECO:0007669"/>
    <property type="project" value="TreeGrafter"/>
</dbReference>
<dbReference type="GO" id="GO:0003730">
    <property type="term" value="F:mRNA 3'-UTR binding"/>
    <property type="evidence" value="ECO:0007669"/>
    <property type="project" value="TreeGrafter"/>
</dbReference>
<dbReference type="PANTHER" id="PTHR12537:SF12">
    <property type="entry name" value="MATERNAL PROTEIN PUMILIO"/>
    <property type="match status" value="1"/>
</dbReference>
<dbReference type="AlphaFoldDB" id="A0A914I315"/>
<dbReference type="GO" id="GO:0005737">
    <property type="term" value="C:cytoplasm"/>
    <property type="evidence" value="ECO:0007669"/>
    <property type="project" value="TreeGrafter"/>
</dbReference>
<dbReference type="Pfam" id="PF00806">
    <property type="entry name" value="PUF"/>
    <property type="match status" value="5"/>
</dbReference>
<feature type="repeat" description="Pumilio" evidence="4">
    <location>
        <begin position="149"/>
        <end position="184"/>
    </location>
</feature>
<dbReference type="GO" id="GO:0030154">
    <property type="term" value="P:cell differentiation"/>
    <property type="evidence" value="ECO:0007669"/>
    <property type="project" value="UniProtKB-KW"/>
</dbReference>
<evidence type="ECO:0000256" key="4">
    <source>
        <dbReference type="PROSITE-ProRule" id="PRU00317"/>
    </source>
</evidence>
<dbReference type="PROSITE" id="PS50302">
    <property type="entry name" value="PUM"/>
    <property type="match status" value="3"/>
</dbReference>
<dbReference type="InterPro" id="IPR033133">
    <property type="entry name" value="PUM-HD"/>
</dbReference>
<dbReference type="Proteomes" id="UP000887572">
    <property type="component" value="Unplaced"/>
</dbReference>
<keyword evidence="2" id="KW-0677">Repeat</keyword>
<dbReference type="Gene3D" id="1.25.10.10">
    <property type="entry name" value="Leucine-rich Repeat Variant"/>
    <property type="match status" value="1"/>
</dbReference>
<protein>
    <submittedName>
        <fullName evidence="7">PUM-HD domain-containing protein</fullName>
    </submittedName>
</protein>
<dbReference type="InterPro" id="IPR011989">
    <property type="entry name" value="ARM-like"/>
</dbReference>
<name>A0A914I315_GLORO</name>
<accession>A0A914I315</accession>
<proteinExistence type="predicted"/>
<evidence type="ECO:0000256" key="1">
    <source>
        <dbReference type="ARBA" id="ARBA00022473"/>
    </source>
</evidence>
<organism evidence="6 7">
    <name type="scientific">Globodera rostochiensis</name>
    <name type="common">Golden nematode worm</name>
    <name type="synonym">Heterodera rostochiensis</name>
    <dbReference type="NCBI Taxonomy" id="31243"/>
    <lineage>
        <taxon>Eukaryota</taxon>
        <taxon>Metazoa</taxon>
        <taxon>Ecdysozoa</taxon>
        <taxon>Nematoda</taxon>
        <taxon>Chromadorea</taxon>
        <taxon>Rhabditida</taxon>
        <taxon>Tylenchina</taxon>
        <taxon>Tylenchomorpha</taxon>
        <taxon>Tylenchoidea</taxon>
        <taxon>Heteroderidae</taxon>
        <taxon>Heteroderinae</taxon>
        <taxon>Globodera</taxon>
    </lineage>
</organism>
<dbReference type="InterPro" id="IPR016024">
    <property type="entry name" value="ARM-type_fold"/>
</dbReference>
<dbReference type="WBParaSite" id="Gr19_v10_g6403.t1">
    <property type="protein sequence ID" value="Gr19_v10_g6403.t1"/>
    <property type="gene ID" value="Gr19_v10_g6403"/>
</dbReference>
<feature type="domain" description="PUM-HD" evidence="5">
    <location>
        <begin position="11"/>
        <end position="352"/>
    </location>
</feature>
<dbReference type="SUPFAM" id="SSF48371">
    <property type="entry name" value="ARM repeat"/>
    <property type="match status" value="1"/>
</dbReference>
<dbReference type="InterPro" id="IPR001313">
    <property type="entry name" value="Pumilio_RNA-bd_rpt"/>
</dbReference>
<evidence type="ECO:0000256" key="3">
    <source>
        <dbReference type="ARBA" id="ARBA00022782"/>
    </source>
</evidence>
<evidence type="ECO:0000313" key="7">
    <source>
        <dbReference type="WBParaSite" id="Gr19_v10_g6403.t1"/>
    </source>
</evidence>
<dbReference type="SMART" id="SM00025">
    <property type="entry name" value="Pumilio"/>
    <property type="match status" value="4"/>
</dbReference>
<feature type="repeat" description="Pumilio" evidence="4">
    <location>
        <begin position="221"/>
        <end position="256"/>
    </location>
</feature>
<feature type="repeat" description="Pumilio" evidence="4">
    <location>
        <begin position="185"/>
        <end position="220"/>
    </location>
</feature>
<keyword evidence="6" id="KW-1185">Reference proteome</keyword>